<evidence type="ECO:0000259" key="2">
    <source>
        <dbReference type="Pfam" id="PF07510"/>
    </source>
</evidence>
<feature type="domain" description="GmrSD restriction endonucleases C-terminal" evidence="2">
    <location>
        <begin position="411"/>
        <end position="545"/>
    </location>
</feature>
<name>A0A0B7GSE5_TREPH</name>
<sequence length="689" mass="80710">MDATKGNIYAILNGNKQFLIPVYQRYYSWETEQCSRLWNDIVDMQKKDKVGHFVGSIVNIAEQAMPTGVQKYMIIDGQQRLTTLSLLLIALRDYAEEHPEDGTINARRIDNMLLKNEYEDGDERYKLLLTETDRDLLISLVEKKPISDPGLSRILSNYNFFAGKIADMELQPKDVYEAIGKLQIVNITLDRNVDDAQAIFESLNSTGKELSESDLIRNYVLMGLEPSEQRYVYEHMWRPMELLFDYEKQDSVMDRFFRDYLTMKTTRIPKIDRVYEGFKAYHLNCEFSTIRELCADLLTYATYYTNMVFRRSDKPVLKSLYSDIGDLRMEVAFPFLLKVHNDCTEGVITEDDLIEIIKMCISYVFRRSICDIPTNSLNKTFATLRNEIKTDDYMNSIKAFFVLRDDYKEFPDDEKFEKAFVSRDIYNMRSRNFILSHLENFGNKAPIIIENYTIEHIMPQNSNPRDEWKTMLGANWKEVQKTYLHTIGNLTLTAYNSEMSDNPFMVKMDMEGGFKESALRLNAYLVKLTEWNEQHIKERAKLLAEKAEQIWTYPEITAAELAPYQVEEKPAQKYTIDSYDINAFTRTLFDMLDRRICNLSPDVKREFKKLYIAYKLDTNFVDIVVQKQRLRISLNMKFSEIHDPKGLCKDVTGLGRWGNGDVEVFFEHTSEIDDVMELIEQSYSKQADE</sequence>
<dbReference type="Proteomes" id="UP000042527">
    <property type="component" value="Unassembled WGS sequence"/>
</dbReference>
<keyword evidence="5" id="KW-1185">Reference proteome</keyword>
<proteinExistence type="predicted"/>
<organism evidence="4 5">
    <name type="scientific">Treponema phagedenis</name>
    <dbReference type="NCBI Taxonomy" id="162"/>
    <lineage>
        <taxon>Bacteria</taxon>
        <taxon>Pseudomonadati</taxon>
        <taxon>Spirochaetota</taxon>
        <taxon>Spirochaetia</taxon>
        <taxon>Spirochaetales</taxon>
        <taxon>Treponemataceae</taxon>
        <taxon>Treponema</taxon>
    </lineage>
</organism>
<evidence type="ECO:0000313" key="5">
    <source>
        <dbReference type="Proteomes" id="UP000042527"/>
    </source>
</evidence>
<dbReference type="EMBL" id="CDNC01000012">
    <property type="protein sequence ID" value="CEM61509.1"/>
    <property type="molecule type" value="Genomic_DNA"/>
</dbReference>
<dbReference type="Pfam" id="PF07510">
    <property type="entry name" value="GmrSD_C"/>
    <property type="match status" value="1"/>
</dbReference>
<gene>
    <name evidence="4" type="ORF">TPHV1_20046</name>
</gene>
<dbReference type="PANTHER" id="PTHR35149:SF2">
    <property type="entry name" value="DUF262 DOMAIN-CONTAINING PROTEIN"/>
    <property type="match status" value="1"/>
</dbReference>
<dbReference type="Pfam" id="PF03235">
    <property type="entry name" value="GmrSD_N"/>
    <property type="match status" value="1"/>
</dbReference>
<protein>
    <submittedName>
        <fullName evidence="4">Uncharacterized protein</fullName>
    </submittedName>
</protein>
<dbReference type="AlphaFoldDB" id="A0A0B7GSE5"/>
<dbReference type="OrthoDB" id="9798761at2"/>
<dbReference type="RefSeq" id="WP_024753576.1">
    <property type="nucleotide sequence ID" value="NZ_CDNC01000012.1"/>
</dbReference>
<accession>A0A0B7GSE5</accession>
<feature type="domain" description="DUF5655" evidence="3">
    <location>
        <begin position="583"/>
        <end position="684"/>
    </location>
</feature>
<dbReference type="InterPro" id="IPR011089">
    <property type="entry name" value="GmrSD_C"/>
</dbReference>
<reference evidence="5" key="1">
    <citation type="submission" date="2015-01" db="EMBL/GenBank/DDBJ databases">
        <authorList>
            <person name="Manzoor Shahid"/>
            <person name="Zubair Saima"/>
        </authorList>
    </citation>
    <scope>NUCLEOTIDE SEQUENCE [LARGE SCALE GENOMIC DNA]</scope>
    <source>
        <strain evidence="5">V1</strain>
    </source>
</reference>
<feature type="domain" description="GmrSD restriction endonucleases N-terminal" evidence="1">
    <location>
        <begin position="10"/>
        <end position="220"/>
    </location>
</feature>
<dbReference type="InterPro" id="IPR043714">
    <property type="entry name" value="DUF5655"/>
</dbReference>
<evidence type="ECO:0000259" key="1">
    <source>
        <dbReference type="Pfam" id="PF03235"/>
    </source>
</evidence>
<dbReference type="Pfam" id="PF18899">
    <property type="entry name" value="DUF5655"/>
    <property type="match status" value="1"/>
</dbReference>
<evidence type="ECO:0000259" key="3">
    <source>
        <dbReference type="Pfam" id="PF18899"/>
    </source>
</evidence>
<dbReference type="InterPro" id="IPR004919">
    <property type="entry name" value="GmrSD_N"/>
</dbReference>
<evidence type="ECO:0000313" key="4">
    <source>
        <dbReference type="EMBL" id="CEM61509.1"/>
    </source>
</evidence>
<dbReference type="PANTHER" id="PTHR35149">
    <property type="entry name" value="SLL5132 PROTEIN"/>
    <property type="match status" value="1"/>
</dbReference>